<dbReference type="PANTHER" id="PTHR33619">
    <property type="entry name" value="POLYSACCHARIDE EXPORT PROTEIN GFCE-RELATED"/>
    <property type="match status" value="1"/>
</dbReference>
<keyword evidence="1" id="KW-0732">Signal</keyword>
<reference evidence="5 6" key="1">
    <citation type="submission" date="2021-07" db="EMBL/GenBank/DDBJ databases">
        <title>Hymenobacter profundi sp. nov., isolated from deep-sea water.</title>
        <authorList>
            <person name="Kim M.K."/>
        </authorList>
    </citation>
    <scope>NUCLEOTIDE SEQUENCE [LARGE SCALE GENOMIC DNA]</scope>
    <source>
        <strain evidence="5 6">M2</strain>
    </source>
</reference>
<gene>
    <name evidence="5" type="ORF">KYK14_17470</name>
</gene>
<protein>
    <submittedName>
        <fullName evidence="5">Polysaccharide biosynthesis/export family protein</fullName>
    </submittedName>
</protein>
<evidence type="ECO:0000256" key="1">
    <source>
        <dbReference type="ARBA" id="ARBA00022729"/>
    </source>
</evidence>
<keyword evidence="6" id="KW-1185">Reference proteome</keyword>
<dbReference type="PANTHER" id="PTHR33619:SF3">
    <property type="entry name" value="POLYSACCHARIDE EXPORT PROTEIN GFCE-RELATED"/>
    <property type="match status" value="1"/>
</dbReference>
<dbReference type="EMBL" id="JAHWGL010000092">
    <property type="protein sequence ID" value="MBW3130357.1"/>
    <property type="molecule type" value="Genomic_DNA"/>
</dbReference>
<dbReference type="Pfam" id="PF02563">
    <property type="entry name" value="Poly_export"/>
    <property type="match status" value="1"/>
</dbReference>
<evidence type="ECO:0000313" key="6">
    <source>
        <dbReference type="Proteomes" id="UP000826188"/>
    </source>
</evidence>
<dbReference type="InterPro" id="IPR003715">
    <property type="entry name" value="Poly_export_N"/>
</dbReference>
<organism evidence="5 6">
    <name type="scientific">Hymenobacter profundi</name>
    <dbReference type="NCBI Taxonomy" id="1982110"/>
    <lineage>
        <taxon>Bacteria</taxon>
        <taxon>Pseudomonadati</taxon>
        <taxon>Bacteroidota</taxon>
        <taxon>Cytophagia</taxon>
        <taxon>Cytophagales</taxon>
        <taxon>Hymenobacteraceae</taxon>
        <taxon>Hymenobacter</taxon>
    </lineage>
</organism>
<dbReference type="RefSeq" id="WP_219160606.1">
    <property type="nucleotide sequence ID" value="NZ_JAHWGL010000092.1"/>
</dbReference>
<keyword evidence="3" id="KW-0812">Transmembrane</keyword>
<name>A0ABS6X3F1_9BACT</name>
<feature type="compositionally biased region" description="Low complexity" evidence="2">
    <location>
        <begin position="102"/>
        <end position="114"/>
    </location>
</feature>
<keyword evidence="3" id="KW-0472">Membrane</keyword>
<dbReference type="InterPro" id="IPR049712">
    <property type="entry name" value="Poly_export"/>
</dbReference>
<evidence type="ECO:0000313" key="5">
    <source>
        <dbReference type="EMBL" id="MBW3130357.1"/>
    </source>
</evidence>
<feature type="transmembrane region" description="Helical" evidence="3">
    <location>
        <begin position="283"/>
        <end position="305"/>
    </location>
</feature>
<proteinExistence type="predicted"/>
<sequence>MQQLPVLRRLLRFWLLCLPFSLVVLLSSCTTSRVRQQNTMFRLDGTMADTSKLRRAVNRAERNYVIQPNDYLAIRVYTNEGESIIDPNGELSFGAPTGGGSRQAAGVGRQQAGASRGGGAQNGGAEFLVQNDGIVRLPMVGDVKLSGYTLLEADSVLRGRYNEFYQQPFVTTQVSNNRIIVLGAVGGSSGQIIPLANDNMNLIEVLALAGGIDGGAITGAGTGRIGRADNIRLIRGDLKNPRVQVIDLTSFAGMRKANLQVEPNDIIYVEPIRRPFFEAVGDIAPLFSIVSGIAGLATTIIYLTITLRRDN</sequence>
<evidence type="ECO:0000259" key="4">
    <source>
        <dbReference type="Pfam" id="PF02563"/>
    </source>
</evidence>
<feature type="domain" description="Polysaccharide export protein N-terminal" evidence="4">
    <location>
        <begin position="60"/>
        <end position="174"/>
    </location>
</feature>
<accession>A0ABS6X3F1</accession>
<evidence type="ECO:0000256" key="3">
    <source>
        <dbReference type="SAM" id="Phobius"/>
    </source>
</evidence>
<evidence type="ECO:0000256" key="2">
    <source>
        <dbReference type="SAM" id="MobiDB-lite"/>
    </source>
</evidence>
<feature type="region of interest" description="Disordered" evidence="2">
    <location>
        <begin position="95"/>
        <end position="120"/>
    </location>
</feature>
<keyword evidence="3" id="KW-1133">Transmembrane helix</keyword>
<comment type="caution">
    <text evidence="5">The sequence shown here is derived from an EMBL/GenBank/DDBJ whole genome shotgun (WGS) entry which is preliminary data.</text>
</comment>
<dbReference type="Proteomes" id="UP000826188">
    <property type="component" value="Unassembled WGS sequence"/>
</dbReference>